<sequence length="259" mass="27654">MATMPRVPARRPALPILALLAGLSPAMPAVTAASAPGQVTIYRCVGADGQLTLRDTPCAAGEHQQARGMLRPQDPPPQPPAAAPALPASSPVGPAPPRVVVVHAPTPTYECTTPDGDRYTSHNPAGNPRWVPLWTLGYPAWTSPRRPHQRPMPPVRPAAAGTSYGSGLVYDGVGRPTPSAPADHSRLPALPPHVGLAATPGTWIRDECRPLPQAEVCERLRDRHWELGRRYNSALQGERHAIDAEQRRIDAQLAAECPP</sequence>
<accession>A0ABM8UC94</accession>
<reference evidence="4 5" key="1">
    <citation type="submission" date="2021-04" db="EMBL/GenBank/DDBJ databases">
        <authorList>
            <person name="Rodrigo-Torres L."/>
            <person name="Arahal R. D."/>
            <person name="Lucena T."/>
        </authorList>
    </citation>
    <scope>NUCLEOTIDE SEQUENCE [LARGE SCALE GENOMIC DNA]</scope>
    <source>
        <strain evidence="4 5">CECT 30171</strain>
    </source>
</reference>
<evidence type="ECO:0000256" key="1">
    <source>
        <dbReference type="SAM" id="MobiDB-lite"/>
    </source>
</evidence>
<proteinExistence type="predicted"/>
<name>A0ABM8UC94_9GAMM</name>
<feature type="domain" description="DUF4124" evidence="3">
    <location>
        <begin position="31"/>
        <end position="83"/>
    </location>
</feature>
<feature type="signal peptide" evidence="2">
    <location>
        <begin position="1"/>
        <end position="32"/>
    </location>
</feature>
<dbReference type="InterPro" id="IPR025392">
    <property type="entry name" value="DUF4124"/>
</dbReference>
<feature type="region of interest" description="Disordered" evidence="1">
    <location>
        <begin position="61"/>
        <end position="97"/>
    </location>
</feature>
<gene>
    <name evidence="4" type="ORF">LYB30171_00242</name>
</gene>
<protein>
    <recommendedName>
        <fullName evidence="3">DUF4124 domain-containing protein</fullName>
    </recommendedName>
</protein>
<dbReference type="Proteomes" id="UP000680116">
    <property type="component" value="Chromosome"/>
</dbReference>
<dbReference type="RefSeq" id="WP_251370614.1">
    <property type="nucleotide sequence ID" value="NZ_OU015430.1"/>
</dbReference>
<keyword evidence="2" id="KW-0732">Signal</keyword>
<feature type="compositionally biased region" description="Pro residues" evidence="1">
    <location>
        <begin position="73"/>
        <end position="82"/>
    </location>
</feature>
<organism evidence="4 5">
    <name type="scientific">Novilysobacter luteus</name>
    <dbReference type="NCBI Taxonomy" id="2822368"/>
    <lineage>
        <taxon>Bacteria</taxon>
        <taxon>Pseudomonadati</taxon>
        <taxon>Pseudomonadota</taxon>
        <taxon>Gammaproteobacteria</taxon>
        <taxon>Lysobacterales</taxon>
        <taxon>Lysobacteraceae</taxon>
        <taxon>Novilysobacter</taxon>
    </lineage>
</organism>
<evidence type="ECO:0000259" key="3">
    <source>
        <dbReference type="Pfam" id="PF13511"/>
    </source>
</evidence>
<dbReference type="EMBL" id="OU015430">
    <property type="protein sequence ID" value="CAG4968312.1"/>
    <property type="molecule type" value="Genomic_DNA"/>
</dbReference>
<evidence type="ECO:0000313" key="5">
    <source>
        <dbReference type="Proteomes" id="UP000680116"/>
    </source>
</evidence>
<feature type="chain" id="PRO_5045391937" description="DUF4124 domain-containing protein" evidence="2">
    <location>
        <begin position="33"/>
        <end position="259"/>
    </location>
</feature>
<feature type="compositionally biased region" description="Low complexity" evidence="1">
    <location>
        <begin position="83"/>
        <end position="97"/>
    </location>
</feature>
<evidence type="ECO:0000256" key="2">
    <source>
        <dbReference type="SAM" id="SignalP"/>
    </source>
</evidence>
<evidence type="ECO:0000313" key="4">
    <source>
        <dbReference type="EMBL" id="CAG4968312.1"/>
    </source>
</evidence>
<keyword evidence="5" id="KW-1185">Reference proteome</keyword>
<dbReference type="Pfam" id="PF13511">
    <property type="entry name" value="DUF4124"/>
    <property type="match status" value="1"/>
</dbReference>